<evidence type="ECO:0000313" key="2">
    <source>
        <dbReference type="Proteomes" id="UP001432014"/>
    </source>
</evidence>
<accession>A0ABZ1W5F1</accession>
<dbReference type="RefSeq" id="WP_329499324.1">
    <property type="nucleotide sequence ID" value="NZ_CP108460.1"/>
</dbReference>
<sequence>MSADGGPGADAVTGPGPVTVEIEDICGPATFRRLPEALAATWEALRLLPLGAVQAGAFRHFLTHPEVDRLVRESIRREGRLSLAFRLDGRVHCVRIGLAGTPPPP</sequence>
<organism evidence="1 2">
    <name type="scientific">Kitasatospora herbaricolor</name>
    <dbReference type="NCBI Taxonomy" id="68217"/>
    <lineage>
        <taxon>Bacteria</taxon>
        <taxon>Bacillati</taxon>
        <taxon>Actinomycetota</taxon>
        <taxon>Actinomycetes</taxon>
        <taxon>Kitasatosporales</taxon>
        <taxon>Streptomycetaceae</taxon>
        <taxon>Kitasatospora</taxon>
    </lineage>
</organism>
<evidence type="ECO:0000313" key="1">
    <source>
        <dbReference type="EMBL" id="WUS56060.1"/>
    </source>
</evidence>
<protein>
    <submittedName>
        <fullName evidence="1">Uncharacterized protein</fullName>
    </submittedName>
</protein>
<proteinExistence type="predicted"/>
<name>A0ABZ1W5F1_9ACTN</name>
<dbReference type="Proteomes" id="UP001432014">
    <property type="component" value="Chromosome"/>
</dbReference>
<reference evidence="1 2" key="1">
    <citation type="submission" date="2022-10" db="EMBL/GenBank/DDBJ databases">
        <title>The complete genomes of actinobacterial strains from the NBC collection.</title>
        <authorList>
            <person name="Joergensen T.S."/>
            <person name="Alvarez Arevalo M."/>
            <person name="Sterndorff E.B."/>
            <person name="Faurdal D."/>
            <person name="Vuksanovic O."/>
            <person name="Mourched A.-S."/>
            <person name="Charusanti P."/>
            <person name="Shaw S."/>
            <person name="Blin K."/>
            <person name="Weber T."/>
        </authorList>
    </citation>
    <scope>NUCLEOTIDE SEQUENCE [LARGE SCALE GENOMIC DNA]</scope>
    <source>
        <strain evidence="1 2">NBC_01247</strain>
    </source>
</reference>
<dbReference type="EMBL" id="CP108482">
    <property type="protein sequence ID" value="WUS56060.1"/>
    <property type="molecule type" value="Genomic_DNA"/>
</dbReference>
<keyword evidence="2" id="KW-1185">Reference proteome</keyword>
<gene>
    <name evidence="1" type="ORF">OG469_11310</name>
</gene>